<name>A0AAV6XAB8_9LAMI</name>
<dbReference type="GO" id="GO:0006351">
    <property type="term" value="P:DNA-templated transcription"/>
    <property type="evidence" value="ECO:0007669"/>
    <property type="project" value="InterPro"/>
</dbReference>
<dbReference type="Pfam" id="PF07714">
    <property type="entry name" value="PK_Tyr_Ser-Thr"/>
    <property type="match status" value="1"/>
</dbReference>
<dbReference type="Gene3D" id="3.30.200.20">
    <property type="entry name" value="Phosphorylase Kinase, domain 1"/>
    <property type="match status" value="1"/>
</dbReference>
<feature type="compositionally biased region" description="Polar residues" evidence="1">
    <location>
        <begin position="31"/>
        <end position="40"/>
    </location>
</feature>
<dbReference type="PROSITE" id="PS51806">
    <property type="entry name" value="DOG1"/>
    <property type="match status" value="1"/>
</dbReference>
<dbReference type="InterPro" id="IPR001245">
    <property type="entry name" value="Ser-Thr/Tyr_kinase_cat_dom"/>
</dbReference>
<feature type="domain" description="DOG1" evidence="3">
    <location>
        <begin position="1000"/>
        <end position="1212"/>
    </location>
</feature>
<dbReference type="InterPro" id="IPR011009">
    <property type="entry name" value="Kinase-like_dom_sf"/>
</dbReference>
<dbReference type="EMBL" id="WHWC01000007">
    <property type="protein sequence ID" value="KAG8379814.1"/>
    <property type="molecule type" value="Genomic_DNA"/>
</dbReference>
<evidence type="ECO:0000313" key="4">
    <source>
        <dbReference type="EMBL" id="KAG8379814.1"/>
    </source>
</evidence>
<dbReference type="PANTHER" id="PTHR47209">
    <property type="entry name" value="OS06G0639500 PROTEIN"/>
    <property type="match status" value="1"/>
</dbReference>
<feature type="compositionally biased region" description="Basic and acidic residues" evidence="1">
    <location>
        <begin position="47"/>
        <end position="59"/>
    </location>
</feature>
<dbReference type="InterPro" id="IPR000719">
    <property type="entry name" value="Prot_kinase_dom"/>
</dbReference>
<sequence length="1221" mass="136563">MLQKHLQDSKSQRNLMKRKKDVALHDIRQEISYTLDSENSSGEEEFDGLHLDHIERMESHVGAGSSQGPTLGVKGGISRSSSVKDTTKSSSREEDDHASTSAPRRRNEERSRNSKGKNVTSENLSDDSDGSDDSDESGDGTDKGNNGSRGDHSYSGESSGRYKSVDEQMQSLGLRGIQQVPLGYSYRSSNDNRIAHELAYSPRQELSGRHGHFDEYLDYSRNRHHDHTSSTTSGIGYHGTNYGSSGGSSGYHGYDYSSGASGAGYRAHHYGSSDSAGSSSGYRGFGYYLYHDDSLSSAYPFHSTTYNAPNQPSQPQGEQFGSSRFAYPYGLYHHQHDSHRSDTDDFVPPRHSTCDISSTLGKIRLRNGFHLTLERQKVREMADQIKPFSPAPPFDYELYEGDPDRLTTVDATPSLPDSYIDPASLNLKYRIGHGPFGDVWLATHHQSASDYDEYHEVAVKMLHPIKDDSVNEFFSKFEELWIKSKSQQLRGVCWLHGISVISGKICIALKPYEGSIGDRMARLKGGKLPLSNILRYAIELAKGVQQLHQIGFLILNLKPTNFLLDQNDHVVLGDFGIPYLLLGIPWSDSNLAFRLGTPNYMAPEQWEPGVRGPMSYETDSWGFTCSMIEMLTGTPPWFGRSVEEIYNAVVISQEKPQVPIGLPPAVENVLRGCFDSRNAVYSDGVWSGLGSNIYVDKSYSTGCTTWFLSKDHLQVGDTVRPRKPLNASKPLSLSVTEGIVVGNEKDDNQDGFVLVQIPNRHNHLRLNALSLERVTSGFASGDWVRLVKDNKHHSSLGILHSMHHDKSVVVGFLGLETLWRGHLSELKLVEPFLIGEFVRLKANITTPQFEWPHKRKGSWASGKISKILPNGCLVVRFPGKFVLGKESNCFLANPEEVERVSFDTCQGIVEKYEHVEDFHWAVRPIGIALGLFTATKVGIFVGRNVGGRLNKGKRIQKKNDVCNEEGLLCFEIVMKFDLWKERVSLLLVQIGTLSEIVSENISSGGNYGLWRQEQRSGAARLKKQLKARWAMQKLIDEQLNGFRAHYNRAMGPIMISDVSQLLMPKWAPAHELAAVSWLGDWRPSTILELLRSLAHSLFDPVRVEQALNQLINDIRIEEAVIDEEMIEIQANCILHLPFGPVNNEENGPALACVRSEFKKIHRVYVKAQHLRMKALELAVKKVLSQNDAAEFLVAFVGIQEAIHQFAMKYKTRKGPVCIKEL</sequence>
<dbReference type="Pfam" id="PF14144">
    <property type="entry name" value="DOG1"/>
    <property type="match status" value="1"/>
</dbReference>
<comment type="caution">
    <text evidence="4">The sequence shown here is derived from an EMBL/GenBank/DDBJ whole genome shotgun (WGS) entry which is preliminary data.</text>
</comment>
<dbReference type="PROSITE" id="PS50011">
    <property type="entry name" value="PROTEIN_KINASE_DOM"/>
    <property type="match status" value="1"/>
</dbReference>
<reference evidence="4" key="1">
    <citation type="submission" date="2019-10" db="EMBL/GenBank/DDBJ databases">
        <authorList>
            <person name="Zhang R."/>
            <person name="Pan Y."/>
            <person name="Wang J."/>
            <person name="Ma R."/>
            <person name="Yu S."/>
        </authorList>
    </citation>
    <scope>NUCLEOTIDE SEQUENCE</scope>
    <source>
        <strain evidence="4">LA-IB0</strain>
        <tissue evidence="4">Leaf</tissue>
    </source>
</reference>
<dbReference type="GO" id="GO:0004672">
    <property type="term" value="F:protein kinase activity"/>
    <property type="evidence" value="ECO:0007669"/>
    <property type="project" value="InterPro"/>
</dbReference>
<evidence type="ECO:0000259" key="3">
    <source>
        <dbReference type="PROSITE" id="PS51806"/>
    </source>
</evidence>
<accession>A0AAV6XAB8</accession>
<keyword evidence="5" id="KW-1185">Reference proteome</keyword>
<evidence type="ECO:0008006" key="6">
    <source>
        <dbReference type="Google" id="ProtNLM"/>
    </source>
</evidence>
<dbReference type="GO" id="GO:0005524">
    <property type="term" value="F:ATP binding"/>
    <property type="evidence" value="ECO:0007669"/>
    <property type="project" value="InterPro"/>
</dbReference>
<organism evidence="4 5">
    <name type="scientific">Buddleja alternifolia</name>
    <dbReference type="NCBI Taxonomy" id="168488"/>
    <lineage>
        <taxon>Eukaryota</taxon>
        <taxon>Viridiplantae</taxon>
        <taxon>Streptophyta</taxon>
        <taxon>Embryophyta</taxon>
        <taxon>Tracheophyta</taxon>
        <taxon>Spermatophyta</taxon>
        <taxon>Magnoliopsida</taxon>
        <taxon>eudicotyledons</taxon>
        <taxon>Gunneridae</taxon>
        <taxon>Pentapetalae</taxon>
        <taxon>asterids</taxon>
        <taxon>lamiids</taxon>
        <taxon>Lamiales</taxon>
        <taxon>Scrophulariaceae</taxon>
        <taxon>Buddlejeae</taxon>
        <taxon>Buddleja</taxon>
    </lineage>
</organism>
<evidence type="ECO:0000259" key="2">
    <source>
        <dbReference type="PROSITE" id="PS50011"/>
    </source>
</evidence>
<dbReference type="PANTHER" id="PTHR47209:SF10">
    <property type="entry name" value="E3 UBIQUITIN-PROTEIN LIGASE KEG-LIKE"/>
    <property type="match status" value="1"/>
</dbReference>
<feature type="compositionally biased region" description="Acidic residues" evidence="1">
    <location>
        <begin position="124"/>
        <end position="139"/>
    </location>
</feature>
<gene>
    <name evidence="4" type="ORF">BUALT_Bualt07G0128600</name>
</gene>
<dbReference type="InterPro" id="IPR053293">
    <property type="entry name" value="OCM_Kinase"/>
</dbReference>
<dbReference type="SUPFAM" id="SSF56112">
    <property type="entry name" value="Protein kinase-like (PK-like)"/>
    <property type="match status" value="1"/>
</dbReference>
<feature type="region of interest" description="Disordered" evidence="1">
    <location>
        <begin position="1"/>
        <end position="164"/>
    </location>
</feature>
<dbReference type="Gene3D" id="1.10.510.10">
    <property type="entry name" value="Transferase(Phosphotransferase) domain 1"/>
    <property type="match status" value="1"/>
</dbReference>
<evidence type="ECO:0000256" key="1">
    <source>
        <dbReference type="SAM" id="MobiDB-lite"/>
    </source>
</evidence>
<protein>
    <recommendedName>
        <fullName evidence="6">Protein kinase domain-containing protein</fullName>
    </recommendedName>
</protein>
<dbReference type="GO" id="GO:0043565">
    <property type="term" value="F:sequence-specific DNA binding"/>
    <property type="evidence" value="ECO:0007669"/>
    <property type="project" value="InterPro"/>
</dbReference>
<proteinExistence type="predicted"/>
<dbReference type="AlphaFoldDB" id="A0AAV6XAB8"/>
<feature type="compositionally biased region" description="Basic and acidic residues" evidence="1">
    <location>
        <begin position="85"/>
        <end position="98"/>
    </location>
</feature>
<dbReference type="InterPro" id="IPR025422">
    <property type="entry name" value="TGA_domain"/>
</dbReference>
<feature type="domain" description="Protein kinase" evidence="2">
    <location>
        <begin position="425"/>
        <end position="695"/>
    </location>
</feature>
<evidence type="ECO:0000313" key="5">
    <source>
        <dbReference type="Proteomes" id="UP000826271"/>
    </source>
</evidence>
<dbReference type="Proteomes" id="UP000826271">
    <property type="component" value="Unassembled WGS sequence"/>
</dbReference>
<feature type="compositionally biased region" description="Basic and acidic residues" evidence="1">
    <location>
        <begin position="1"/>
        <end position="11"/>
    </location>
</feature>